<dbReference type="Proteomes" id="UP000271003">
    <property type="component" value="Chromosome"/>
</dbReference>
<evidence type="ECO:0000313" key="4">
    <source>
        <dbReference type="Proteomes" id="UP000271003"/>
    </source>
</evidence>
<dbReference type="PANTHER" id="PTHR37483">
    <property type="entry name" value="UPF0125 PROTEIN RATB"/>
    <property type="match status" value="1"/>
</dbReference>
<dbReference type="KEGG" id="sutt:SUTMEG_17180"/>
<dbReference type="Gene3D" id="3.10.20.280">
    <property type="entry name" value="RnfH-like"/>
    <property type="match status" value="1"/>
</dbReference>
<comment type="similarity">
    <text evidence="1 2">Belongs to the UPF0125 (RnfH) family.</text>
</comment>
<dbReference type="RefSeq" id="WP_120177391.1">
    <property type="nucleotide sequence ID" value="NZ_AP018786.1"/>
</dbReference>
<gene>
    <name evidence="3" type="ORF">SUTMEG_17180</name>
</gene>
<keyword evidence="4" id="KW-1185">Reference proteome</keyword>
<dbReference type="PANTHER" id="PTHR37483:SF1">
    <property type="entry name" value="UPF0125 PROTEIN RATB"/>
    <property type="match status" value="1"/>
</dbReference>
<evidence type="ECO:0000256" key="1">
    <source>
        <dbReference type="ARBA" id="ARBA00010645"/>
    </source>
</evidence>
<dbReference type="InterPro" id="IPR005346">
    <property type="entry name" value="RnfH"/>
</dbReference>
<dbReference type="HAMAP" id="MF_00460">
    <property type="entry name" value="UPF0125_RnfH"/>
    <property type="match status" value="1"/>
</dbReference>
<sequence>MQITLCRVDASGATQADITLAEGARVEDAIRAAGLAPETLPEGTGIALWGRRAMLETALRAGDRVELCAPLLVDPKEARRQRALRQGDVRQVTCGRHGSRRKLAD</sequence>
<dbReference type="AlphaFoldDB" id="A0A2Z6IDY5"/>
<dbReference type="EMBL" id="AP018786">
    <property type="protein sequence ID" value="BBF23827.1"/>
    <property type="molecule type" value="Genomic_DNA"/>
</dbReference>
<protein>
    <recommendedName>
        <fullName evidence="2">UPF0125 protein SUTMEG_17180</fullName>
    </recommendedName>
</protein>
<dbReference type="SUPFAM" id="SSF54285">
    <property type="entry name" value="MoaD/ThiS"/>
    <property type="match status" value="1"/>
</dbReference>
<dbReference type="OrthoDB" id="9796575at2"/>
<reference evidence="3 4" key="1">
    <citation type="journal article" date="2018" name="Int. J. Syst. Evol. Microbiol.">
        <title>Mesosutterella multiformis gen. nov., sp. nov., a member of the family Sutterellaceae and Sutterella megalosphaeroides sp. nov., isolated from human faeces.</title>
        <authorList>
            <person name="Sakamoto M."/>
            <person name="Ikeyama N."/>
            <person name="Kunihiro T."/>
            <person name="Iino T."/>
            <person name="Yuki M."/>
            <person name="Ohkuma M."/>
        </authorList>
    </citation>
    <scope>NUCLEOTIDE SEQUENCE [LARGE SCALE GENOMIC DNA]</scope>
    <source>
        <strain evidence="3 4">6FBBBH3</strain>
    </source>
</reference>
<evidence type="ECO:0000256" key="2">
    <source>
        <dbReference type="HAMAP-Rule" id="MF_00460"/>
    </source>
</evidence>
<name>A0A2Z6IDY5_9BURK</name>
<accession>A0A2Z6IDY5</accession>
<dbReference type="InterPro" id="IPR037021">
    <property type="entry name" value="RnfH_sf"/>
</dbReference>
<evidence type="ECO:0000313" key="3">
    <source>
        <dbReference type="EMBL" id="BBF23827.1"/>
    </source>
</evidence>
<proteinExistence type="inferred from homology"/>
<dbReference type="InterPro" id="IPR016155">
    <property type="entry name" value="Mopterin_synth/thiamin_S_b"/>
</dbReference>
<dbReference type="Pfam" id="PF03658">
    <property type="entry name" value="Ub-RnfH"/>
    <property type="match status" value="1"/>
</dbReference>
<organism evidence="3 4">
    <name type="scientific">Sutterella megalosphaeroides</name>
    <dbReference type="NCBI Taxonomy" id="2494234"/>
    <lineage>
        <taxon>Bacteria</taxon>
        <taxon>Pseudomonadati</taxon>
        <taxon>Pseudomonadota</taxon>
        <taxon>Betaproteobacteria</taxon>
        <taxon>Burkholderiales</taxon>
        <taxon>Sutterellaceae</taxon>
        <taxon>Sutterella</taxon>
    </lineage>
</organism>